<comment type="caution">
    <text evidence="14">The sequence shown here is derived from an EMBL/GenBank/DDBJ whole genome shotgun (WGS) entry which is preliminary data.</text>
</comment>
<dbReference type="SUPFAM" id="SSF52540">
    <property type="entry name" value="P-loop containing nucleoside triphosphate hydrolases"/>
    <property type="match status" value="2"/>
</dbReference>
<keyword evidence="7 10" id="KW-0067">ATP-binding</keyword>
<dbReference type="HAMAP" id="MF_00185">
    <property type="entry name" value="IPP_trans"/>
    <property type="match status" value="1"/>
</dbReference>
<keyword evidence="6 10" id="KW-0547">Nucleotide-binding</keyword>
<dbReference type="PANTHER" id="PTHR11088:SF60">
    <property type="entry name" value="TRNA DIMETHYLALLYLTRANSFERASE"/>
    <property type="match status" value="1"/>
</dbReference>
<dbReference type="EC" id="2.5.1.75" evidence="10"/>
<dbReference type="Proteomes" id="UP000283442">
    <property type="component" value="Unassembled WGS sequence"/>
</dbReference>
<dbReference type="AlphaFoldDB" id="A0A414NYE2"/>
<dbReference type="InterPro" id="IPR027417">
    <property type="entry name" value="P-loop_NTPase"/>
</dbReference>
<evidence type="ECO:0000256" key="13">
    <source>
        <dbReference type="RuleBase" id="RU003785"/>
    </source>
</evidence>
<evidence type="ECO:0000256" key="3">
    <source>
        <dbReference type="ARBA" id="ARBA00005842"/>
    </source>
</evidence>
<evidence type="ECO:0000256" key="9">
    <source>
        <dbReference type="ARBA" id="ARBA00049563"/>
    </source>
</evidence>
<keyword evidence="5 10" id="KW-0819">tRNA processing</keyword>
<accession>A0A414NYE2</accession>
<evidence type="ECO:0000256" key="2">
    <source>
        <dbReference type="ARBA" id="ARBA00003213"/>
    </source>
</evidence>
<comment type="function">
    <text evidence="2 10 12">Catalyzes the transfer of a dimethylallyl group onto the adenine at position 37 in tRNAs that read codons beginning with uridine, leading to the formation of N6-(dimethylallyl)adenosine (i(6)A).</text>
</comment>
<reference evidence="14 15" key="1">
    <citation type="submission" date="2018-08" db="EMBL/GenBank/DDBJ databases">
        <title>A genome reference for cultivated species of the human gut microbiota.</title>
        <authorList>
            <person name="Zou Y."/>
            <person name="Xue W."/>
            <person name="Luo G."/>
        </authorList>
    </citation>
    <scope>NUCLEOTIDE SEQUENCE [LARGE SCALE GENOMIC DNA]</scope>
    <source>
        <strain evidence="14 15">AM25-21AC</strain>
    </source>
</reference>
<dbReference type="EMBL" id="QRHE01000002">
    <property type="protein sequence ID" value="RHF52768.1"/>
    <property type="molecule type" value="Genomic_DNA"/>
</dbReference>
<protein>
    <recommendedName>
        <fullName evidence="10">tRNA dimethylallyltransferase</fullName>
        <ecNumber evidence="10">2.5.1.75</ecNumber>
    </recommendedName>
    <alternativeName>
        <fullName evidence="10">Dimethylallyl diphosphate:tRNA dimethylallyltransferase</fullName>
        <shortName evidence="10">DMAPP:tRNA dimethylallyltransferase</shortName>
        <shortName evidence="10">DMATase</shortName>
    </alternativeName>
    <alternativeName>
        <fullName evidence="10">Isopentenyl-diphosphate:tRNA isopentenyltransferase</fullName>
        <shortName evidence="10">IPP transferase</shortName>
        <shortName evidence="10">IPPT</shortName>
        <shortName evidence="10">IPTase</shortName>
    </alternativeName>
</protein>
<dbReference type="NCBIfam" id="TIGR00174">
    <property type="entry name" value="miaA"/>
    <property type="match status" value="1"/>
</dbReference>
<comment type="catalytic activity">
    <reaction evidence="9 10 11">
        <text>adenosine(37) in tRNA + dimethylallyl diphosphate = N(6)-dimethylallyladenosine(37) in tRNA + diphosphate</text>
        <dbReference type="Rhea" id="RHEA:26482"/>
        <dbReference type="Rhea" id="RHEA-COMP:10162"/>
        <dbReference type="Rhea" id="RHEA-COMP:10375"/>
        <dbReference type="ChEBI" id="CHEBI:33019"/>
        <dbReference type="ChEBI" id="CHEBI:57623"/>
        <dbReference type="ChEBI" id="CHEBI:74411"/>
        <dbReference type="ChEBI" id="CHEBI:74415"/>
        <dbReference type="EC" id="2.5.1.75"/>
    </reaction>
</comment>
<gene>
    <name evidence="10" type="primary">miaA</name>
    <name evidence="14" type="ORF">DW674_02310</name>
</gene>
<dbReference type="PANTHER" id="PTHR11088">
    <property type="entry name" value="TRNA DIMETHYLALLYLTRANSFERASE"/>
    <property type="match status" value="1"/>
</dbReference>
<feature type="site" description="Interaction with substrate tRNA" evidence="10">
    <location>
        <position position="113"/>
    </location>
</feature>
<comment type="cofactor">
    <cofactor evidence="1 10">
        <name>Mg(2+)</name>
        <dbReference type="ChEBI" id="CHEBI:18420"/>
    </cofactor>
</comment>
<organism evidence="14 15">
    <name type="scientific">Mitsuokella multacida</name>
    <dbReference type="NCBI Taxonomy" id="52226"/>
    <lineage>
        <taxon>Bacteria</taxon>
        <taxon>Bacillati</taxon>
        <taxon>Bacillota</taxon>
        <taxon>Negativicutes</taxon>
        <taxon>Selenomonadales</taxon>
        <taxon>Selenomonadaceae</taxon>
        <taxon>Mitsuokella</taxon>
    </lineage>
</organism>
<feature type="binding site" evidence="10">
    <location>
        <begin position="22"/>
        <end position="29"/>
    </location>
    <ligand>
        <name>ATP</name>
        <dbReference type="ChEBI" id="CHEBI:30616"/>
    </ligand>
</feature>
<keyword evidence="8 10" id="KW-0460">Magnesium</keyword>
<dbReference type="Gene3D" id="3.40.50.300">
    <property type="entry name" value="P-loop containing nucleotide triphosphate hydrolases"/>
    <property type="match status" value="1"/>
</dbReference>
<evidence type="ECO:0000313" key="14">
    <source>
        <dbReference type="EMBL" id="RHF52768.1"/>
    </source>
</evidence>
<evidence type="ECO:0000256" key="12">
    <source>
        <dbReference type="RuleBase" id="RU003784"/>
    </source>
</evidence>
<dbReference type="RefSeq" id="WP_118174953.1">
    <property type="nucleotide sequence ID" value="NZ_JAQEAO010000100.1"/>
</dbReference>
<evidence type="ECO:0000256" key="8">
    <source>
        <dbReference type="ARBA" id="ARBA00022842"/>
    </source>
</evidence>
<dbReference type="InterPro" id="IPR018022">
    <property type="entry name" value="IPT"/>
</dbReference>
<dbReference type="InterPro" id="IPR039657">
    <property type="entry name" value="Dimethylallyltransferase"/>
</dbReference>
<evidence type="ECO:0000313" key="15">
    <source>
        <dbReference type="Proteomes" id="UP000283442"/>
    </source>
</evidence>
<name>A0A414NYE2_9FIRM</name>
<dbReference type="GO" id="GO:0006400">
    <property type="term" value="P:tRNA modification"/>
    <property type="evidence" value="ECO:0007669"/>
    <property type="project" value="TreeGrafter"/>
</dbReference>
<feature type="site" description="Interaction with substrate tRNA" evidence="10">
    <location>
        <position position="136"/>
    </location>
</feature>
<proteinExistence type="inferred from homology"/>
<dbReference type="Gene3D" id="1.10.20.140">
    <property type="match status" value="1"/>
</dbReference>
<evidence type="ECO:0000256" key="11">
    <source>
        <dbReference type="RuleBase" id="RU003783"/>
    </source>
</evidence>
<comment type="subunit">
    <text evidence="10">Monomer.</text>
</comment>
<evidence type="ECO:0000256" key="4">
    <source>
        <dbReference type="ARBA" id="ARBA00022679"/>
    </source>
</evidence>
<evidence type="ECO:0000256" key="5">
    <source>
        <dbReference type="ARBA" id="ARBA00022694"/>
    </source>
</evidence>
<dbReference type="OrthoDB" id="9776390at2"/>
<keyword evidence="4 10" id="KW-0808">Transferase</keyword>
<comment type="similarity">
    <text evidence="3 10 13">Belongs to the IPP transferase family.</text>
</comment>
<evidence type="ECO:0000256" key="10">
    <source>
        <dbReference type="HAMAP-Rule" id="MF_00185"/>
    </source>
</evidence>
<dbReference type="GO" id="GO:0052381">
    <property type="term" value="F:tRNA dimethylallyltransferase activity"/>
    <property type="evidence" value="ECO:0007669"/>
    <property type="project" value="UniProtKB-UniRule"/>
</dbReference>
<evidence type="ECO:0000256" key="1">
    <source>
        <dbReference type="ARBA" id="ARBA00001946"/>
    </source>
</evidence>
<dbReference type="GO" id="GO:0005524">
    <property type="term" value="F:ATP binding"/>
    <property type="evidence" value="ECO:0007669"/>
    <property type="project" value="UniProtKB-UniRule"/>
</dbReference>
<comment type="caution">
    <text evidence="10">Lacks conserved residue(s) required for the propagation of feature annotation.</text>
</comment>
<evidence type="ECO:0000256" key="7">
    <source>
        <dbReference type="ARBA" id="ARBA00022840"/>
    </source>
</evidence>
<sequence>MEAVSPASSARARREKLIVILGPTASGKTALSVELAKALQTEILSGDSMLVYRGFDIGAAKPTEAERQGVAHHLIDICNPDEPYSVPLFQQQAKAIIHRLNVQGRVPILVGGTGLYIKALLEDYQFNETGEHAAFRQQMKEFAAREGLEAVAALLRQEDPVAAASVDLKNPRRVIRALEVAHFGETISRAKTFDETAEDMQARLYYDAFVIGLHWPREALYARINERVDLMMAAGLEQEVRGLLASGVTREMPAMKGIGYKEMAAYLAGEITREEAVEAIKVGTRHFAKRQLTWYRKMPYIHWYEPADQTQSELLRMILTDMAGFLQE</sequence>
<feature type="region of interest" description="Interaction with substrate tRNA" evidence="10">
    <location>
        <begin position="47"/>
        <end position="50"/>
    </location>
</feature>
<dbReference type="Pfam" id="PF01715">
    <property type="entry name" value="IPPT"/>
    <property type="match status" value="1"/>
</dbReference>
<evidence type="ECO:0000256" key="6">
    <source>
        <dbReference type="ARBA" id="ARBA00022741"/>
    </source>
</evidence>
<feature type="binding site" evidence="10">
    <location>
        <begin position="24"/>
        <end position="29"/>
    </location>
    <ligand>
        <name>substrate</name>
    </ligand>
</feature>